<comment type="caution">
    <text evidence="2">The sequence shown here is derived from an EMBL/GenBank/DDBJ whole genome shotgun (WGS) entry which is preliminary data.</text>
</comment>
<dbReference type="Gene3D" id="1.10.10.10">
    <property type="entry name" value="Winged helix-like DNA-binding domain superfamily/Winged helix DNA-binding domain"/>
    <property type="match status" value="1"/>
</dbReference>
<reference evidence="2" key="1">
    <citation type="journal article" date="2020" name="mSystems">
        <title>Genome- and Community-Level Interaction Insights into Carbon Utilization and Element Cycling Functions of Hydrothermarchaeota in Hydrothermal Sediment.</title>
        <authorList>
            <person name="Zhou Z."/>
            <person name="Liu Y."/>
            <person name="Xu W."/>
            <person name="Pan J."/>
            <person name="Luo Z.H."/>
            <person name="Li M."/>
        </authorList>
    </citation>
    <scope>NUCLEOTIDE SEQUENCE [LARGE SCALE GENOMIC DNA]</scope>
    <source>
        <strain evidence="2">SpSt-87</strain>
    </source>
</reference>
<dbReference type="InterPro" id="IPR011991">
    <property type="entry name" value="ArsR-like_HTH"/>
</dbReference>
<dbReference type="SUPFAM" id="SSF46785">
    <property type="entry name" value="Winged helix' DNA-binding domain"/>
    <property type="match status" value="1"/>
</dbReference>
<dbReference type="InterPro" id="IPR036390">
    <property type="entry name" value="WH_DNA-bd_sf"/>
</dbReference>
<dbReference type="AlphaFoldDB" id="A0A7C3RLB2"/>
<protein>
    <submittedName>
        <fullName evidence="2">Transcriptional regulator</fullName>
    </submittedName>
</protein>
<dbReference type="CDD" id="cd00090">
    <property type="entry name" value="HTH_ARSR"/>
    <property type="match status" value="1"/>
</dbReference>
<sequence>MMISELPSNIQKTVVALMRLGEATAEDVAKITGRKRSTESYYLNLMAEMKLVKKKKVGRKIYFVFNSNHHEK</sequence>
<evidence type="ECO:0000313" key="2">
    <source>
        <dbReference type="EMBL" id="HFW31609.1"/>
    </source>
</evidence>
<evidence type="ECO:0000259" key="1">
    <source>
        <dbReference type="PROSITE" id="PS50987"/>
    </source>
</evidence>
<organism evidence="2">
    <name type="scientific">Archaeoglobus fulgidus</name>
    <dbReference type="NCBI Taxonomy" id="2234"/>
    <lineage>
        <taxon>Archaea</taxon>
        <taxon>Methanobacteriati</taxon>
        <taxon>Methanobacteriota</taxon>
        <taxon>Archaeoglobi</taxon>
        <taxon>Archaeoglobales</taxon>
        <taxon>Archaeoglobaceae</taxon>
        <taxon>Archaeoglobus</taxon>
    </lineage>
</organism>
<proteinExistence type="predicted"/>
<dbReference type="Pfam" id="PF01978">
    <property type="entry name" value="TrmB"/>
    <property type="match status" value="1"/>
</dbReference>
<gene>
    <name evidence="2" type="ORF">ENW66_01455</name>
</gene>
<dbReference type="InterPro" id="IPR002831">
    <property type="entry name" value="Tscrpt_reg_TrmB_N"/>
</dbReference>
<dbReference type="InterPro" id="IPR036388">
    <property type="entry name" value="WH-like_DNA-bd_sf"/>
</dbReference>
<feature type="domain" description="HTH arsR-type" evidence="1">
    <location>
        <begin position="1"/>
        <end position="72"/>
    </location>
</feature>
<accession>A0A7C3RLB2</accession>
<dbReference type="InterPro" id="IPR001845">
    <property type="entry name" value="HTH_ArsR_DNA-bd_dom"/>
</dbReference>
<name>A0A7C3RLB2_ARCFL</name>
<dbReference type="PROSITE" id="PS50987">
    <property type="entry name" value="HTH_ARSR_2"/>
    <property type="match status" value="1"/>
</dbReference>
<dbReference type="EMBL" id="DTLB01000006">
    <property type="protein sequence ID" value="HFW31609.1"/>
    <property type="molecule type" value="Genomic_DNA"/>
</dbReference>
<dbReference type="GO" id="GO:0003700">
    <property type="term" value="F:DNA-binding transcription factor activity"/>
    <property type="evidence" value="ECO:0007669"/>
    <property type="project" value="InterPro"/>
</dbReference>